<keyword evidence="3" id="KW-1185">Reference proteome</keyword>
<accession>A0A0C3QU37</accession>
<dbReference type="AlphaFoldDB" id="A0A0C3QU37"/>
<dbReference type="PIRSF" id="PIRSF014899">
    <property type="entry name" value="UCP014899"/>
    <property type="match status" value="1"/>
</dbReference>
<evidence type="ECO:0000313" key="3">
    <source>
        <dbReference type="Proteomes" id="UP000054248"/>
    </source>
</evidence>
<dbReference type="InterPro" id="IPR012664">
    <property type="entry name" value="CHP02452"/>
</dbReference>
<reference evidence="3" key="2">
    <citation type="submission" date="2015-01" db="EMBL/GenBank/DDBJ databases">
        <title>Evolutionary Origins and Diversification of the Mycorrhizal Mutualists.</title>
        <authorList>
            <consortium name="DOE Joint Genome Institute"/>
            <consortium name="Mycorrhizal Genomics Consortium"/>
            <person name="Kohler A."/>
            <person name="Kuo A."/>
            <person name="Nagy L.G."/>
            <person name="Floudas D."/>
            <person name="Copeland A."/>
            <person name="Barry K.W."/>
            <person name="Cichocki N."/>
            <person name="Veneault-Fourrey C."/>
            <person name="LaButti K."/>
            <person name="Lindquist E.A."/>
            <person name="Lipzen A."/>
            <person name="Lundell T."/>
            <person name="Morin E."/>
            <person name="Murat C."/>
            <person name="Riley R."/>
            <person name="Ohm R."/>
            <person name="Sun H."/>
            <person name="Tunlid A."/>
            <person name="Henrissat B."/>
            <person name="Grigoriev I.V."/>
            <person name="Hibbett D.S."/>
            <person name="Martin F."/>
        </authorList>
    </citation>
    <scope>NUCLEOTIDE SEQUENCE [LARGE SCALE GENOMIC DNA]</scope>
    <source>
        <strain evidence="3">MUT 4182</strain>
    </source>
</reference>
<dbReference type="Pfam" id="PF10021">
    <property type="entry name" value="PARG_cat_microb"/>
    <property type="match status" value="1"/>
</dbReference>
<dbReference type="OrthoDB" id="9985428at2759"/>
<dbReference type="SUPFAM" id="SSF52949">
    <property type="entry name" value="Macro domain-like"/>
    <property type="match status" value="1"/>
</dbReference>
<evidence type="ECO:0000313" key="2">
    <source>
        <dbReference type="EMBL" id="KIO31864.1"/>
    </source>
</evidence>
<dbReference type="STRING" id="1051891.A0A0C3QU37"/>
<gene>
    <name evidence="2" type="ORF">M407DRAFT_67410</name>
</gene>
<name>A0A0C3QU37_9AGAM</name>
<dbReference type="Gene3D" id="3.40.220.10">
    <property type="entry name" value="Leucine Aminopeptidase, subunit E, domain 1"/>
    <property type="match status" value="1"/>
</dbReference>
<dbReference type="InterPro" id="IPR019261">
    <property type="entry name" value="PARG_cat_microbial"/>
</dbReference>
<dbReference type="PANTHER" id="PTHR35596">
    <property type="entry name" value="DUF2263 DOMAIN-CONTAINING PROTEIN"/>
    <property type="match status" value="1"/>
</dbReference>
<dbReference type="PANTHER" id="PTHR35596:SF1">
    <property type="entry name" value="MICROBIAL-TYPE PARG CATALYTIC DOMAIN-CONTAINING PROTEIN"/>
    <property type="match status" value="1"/>
</dbReference>
<sequence>MAEVEFVEQSTLAAARSYATQKQCEGRVGVLNFASATKRGGGFKNGAQAQEESLARASTLYSSLTQPVANKFYETHIKSDHKGFYSHSMIYSRNVILIRDEQDRLVDPAAVNMVTSAAVNAGSVRRKAGKRKPEDVENDIYMEMFERMGRILKCFEDNGDKFLVLGSFGTGVFQNDVGMVAAIWAQLLGHRGRFSQSFTRVEFAILGRPTFDQFQNAYNDELSHQVIRRMKARP</sequence>
<dbReference type="Proteomes" id="UP000054248">
    <property type="component" value="Unassembled WGS sequence"/>
</dbReference>
<reference evidence="2 3" key="1">
    <citation type="submission" date="2014-04" db="EMBL/GenBank/DDBJ databases">
        <authorList>
            <consortium name="DOE Joint Genome Institute"/>
            <person name="Kuo A."/>
            <person name="Girlanda M."/>
            <person name="Perotto S."/>
            <person name="Kohler A."/>
            <person name="Nagy L.G."/>
            <person name="Floudas D."/>
            <person name="Copeland A."/>
            <person name="Barry K.W."/>
            <person name="Cichocki N."/>
            <person name="Veneault-Fourrey C."/>
            <person name="LaButti K."/>
            <person name="Lindquist E.A."/>
            <person name="Lipzen A."/>
            <person name="Lundell T."/>
            <person name="Morin E."/>
            <person name="Murat C."/>
            <person name="Sun H."/>
            <person name="Tunlid A."/>
            <person name="Henrissat B."/>
            <person name="Grigoriev I.V."/>
            <person name="Hibbett D.S."/>
            <person name="Martin F."/>
            <person name="Nordberg H.P."/>
            <person name="Cantor M.N."/>
            <person name="Hua S.X."/>
        </authorList>
    </citation>
    <scope>NUCLEOTIDE SEQUENCE [LARGE SCALE GENOMIC DNA]</scope>
    <source>
        <strain evidence="2 3">MUT 4182</strain>
    </source>
</reference>
<dbReference type="NCBIfam" id="TIGR02452">
    <property type="entry name" value="TIGR02452 family protein"/>
    <property type="match status" value="1"/>
</dbReference>
<dbReference type="InterPro" id="IPR043472">
    <property type="entry name" value="Macro_dom-like"/>
</dbReference>
<protein>
    <recommendedName>
        <fullName evidence="1">Microbial-type PARG catalytic domain-containing protein</fullName>
    </recommendedName>
</protein>
<dbReference type="HOGENOM" id="CLU_024412_4_1_1"/>
<evidence type="ECO:0000259" key="1">
    <source>
        <dbReference type="Pfam" id="PF10021"/>
    </source>
</evidence>
<proteinExistence type="predicted"/>
<organism evidence="2 3">
    <name type="scientific">Tulasnella calospora MUT 4182</name>
    <dbReference type="NCBI Taxonomy" id="1051891"/>
    <lineage>
        <taxon>Eukaryota</taxon>
        <taxon>Fungi</taxon>
        <taxon>Dikarya</taxon>
        <taxon>Basidiomycota</taxon>
        <taxon>Agaricomycotina</taxon>
        <taxon>Agaricomycetes</taxon>
        <taxon>Cantharellales</taxon>
        <taxon>Tulasnellaceae</taxon>
        <taxon>Tulasnella</taxon>
    </lineage>
</organism>
<dbReference type="EMBL" id="KN822959">
    <property type="protein sequence ID" value="KIO31864.1"/>
    <property type="molecule type" value="Genomic_DNA"/>
</dbReference>
<feature type="domain" description="Microbial-type PARG catalytic" evidence="1">
    <location>
        <begin position="2"/>
        <end position="100"/>
    </location>
</feature>